<protein>
    <submittedName>
        <fullName evidence="1">Uncharacterized protein</fullName>
    </submittedName>
</protein>
<accession>A0A6H2GZ72</accession>
<sequence>MSRTNLNKISQALVVDGMRRMIEDDGMTFREMAETIEAIKRDTYPAMMQIAREAHGGS</sequence>
<dbReference type="KEGG" id="palr:HGI30_14970"/>
<proteinExistence type="predicted"/>
<evidence type="ECO:0000313" key="2">
    <source>
        <dbReference type="Proteomes" id="UP000502136"/>
    </source>
</evidence>
<dbReference type="RefSeq" id="WP_168908286.1">
    <property type="nucleotide sequence ID" value="NZ_CP051428.1"/>
</dbReference>
<gene>
    <name evidence="1" type="ORF">HGI30_14970</name>
</gene>
<dbReference type="Proteomes" id="UP000502136">
    <property type="component" value="Chromosome"/>
</dbReference>
<dbReference type="EMBL" id="CP051428">
    <property type="protein sequence ID" value="QJC52734.1"/>
    <property type="molecule type" value="Genomic_DNA"/>
</dbReference>
<reference evidence="1 2" key="1">
    <citation type="submission" date="2020-04" db="EMBL/GenBank/DDBJ databases">
        <title>Novel Paenibacillus strain UniB2 isolated from commercial digestive syrup.</title>
        <authorList>
            <person name="Thorat V."/>
            <person name="Kirdat K."/>
            <person name="Tiwarekar B."/>
            <person name="Yadav A."/>
        </authorList>
    </citation>
    <scope>NUCLEOTIDE SEQUENCE [LARGE SCALE GENOMIC DNA]</scope>
    <source>
        <strain evidence="1 2">UniB2</strain>
    </source>
</reference>
<organism evidence="1 2">
    <name type="scientific">Paenibacillus albicereus</name>
    <dbReference type="NCBI Taxonomy" id="2726185"/>
    <lineage>
        <taxon>Bacteria</taxon>
        <taxon>Bacillati</taxon>
        <taxon>Bacillota</taxon>
        <taxon>Bacilli</taxon>
        <taxon>Bacillales</taxon>
        <taxon>Paenibacillaceae</taxon>
        <taxon>Paenibacillus</taxon>
    </lineage>
</organism>
<dbReference type="AlphaFoldDB" id="A0A6H2GZ72"/>
<evidence type="ECO:0000313" key="1">
    <source>
        <dbReference type="EMBL" id="QJC52734.1"/>
    </source>
</evidence>
<name>A0A6H2GZ72_9BACL</name>
<keyword evidence="2" id="KW-1185">Reference proteome</keyword>